<evidence type="ECO:0008006" key="12">
    <source>
        <dbReference type="Google" id="ProtNLM"/>
    </source>
</evidence>
<keyword evidence="3" id="KW-0378">Hydrolase</keyword>
<accession>A0A498K0L4</accession>
<comment type="similarity">
    <text evidence="1">Belongs to the peptidase C1 family.</text>
</comment>
<sequence length="363" mass="39865">MSPLKTIFFVALTIGTLATSPSSARQFQGNEEVGTNHDEEEAMREMHINWMKEHGRVYNTLEEREMRYQNFKATAKFIEASNKDTSKTYTSGFNALSDLTDDEFQRLASCAGGRVAPHSSPTNDTIYIDDAGLEDVREYVDWVDAGAVTSVKDQGLCGSCWAFSAVGAVEGLNKIKTDDLVDLSVQQLIDCDTHGYNKGCGGGYIDKAMKYMSDIQQSIDTEEEYPYKGVKSPICLAKPKGDYSDIITVTGYAFVSPNEASLAKEVSRQPVAVLVDFHDPEFETYRTGVYNGHCGQNTTHAVLVVGYGGDVFIGQEWWVVKNSWGLHWGDGGYIRLPKGVNLKDGPCGLAMSAVVPYSESEGN</sequence>
<dbReference type="Gene3D" id="3.90.70.10">
    <property type="entry name" value="Cysteine proteinases"/>
    <property type="match status" value="1"/>
</dbReference>
<dbReference type="GO" id="GO:0006508">
    <property type="term" value="P:proteolysis"/>
    <property type="evidence" value="ECO:0007669"/>
    <property type="project" value="UniProtKB-KW"/>
</dbReference>
<evidence type="ECO:0000313" key="10">
    <source>
        <dbReference type="EMBL" id="RXI01709.1"/>
    </source>
</evidence>
<dbReference type="SMART" id="SM00645">
    <property type="entry name" value="Pept_C1"/>
    <property type="match status" value="1"/>
</dbReference>
<keyword evidence="6" id="KW-0325">Glycoprotein</keyword>
<dbReference type="InterPro" id="IPR039417">
    <property type="entry name" value="Peptidase_C1A_papain-like"/>
</dbReference>
<evidence type="ECO:0000256" key="4">
    <source>
        <dbReference type="ARBA" id="ARBA00022807"/>
    </source>
</evidence>
<feature type="domain" description="Peptidase C1A papain C-terminal" evidence="8">
    <location>
        <begin position="136"/>
        <end position="357"/>
    </location>
</feature>
<dbReference type="InterPro" id="IPR013128">
    <property type="entry name" value="Peptidase_C1A"/>
</dbReference>
<dbReference type="PROSITE" id="PS00139">
    <property type="entry name" value="THIOL_PROTEASE_CYS"/>
    <property type="match status" value="1"/>
</dbReference>
<proteinExistence type="inferred from homology"/>
<dbReference type="InterPro" id="IPR013201">
    <property type="entry name" value="Prot_inhib_I29"/>
</dbReference>
<evidence type="ECO:0000313" key="11">
    <source>
        <dbReference type="Proteomes" id="UP000290289"/>
    </source>
</evidence>
<gene>
    <name evidence="10" type="ORF">DVH24_015058</name>
</gene>
<dbReference type="Pfam" id="PF00112">
    <property type="entry name" value="Peptidase_C1"/>
    <property type="match status" value="1"/>
</dbReference>
<dbReference type="Pfam" id="PF08246">
    <property type="entry name" value="Inhibitor_I29"/>
    <property type="match status" value="1"/>
</dbReference>
<dbReference type="PANTHER" id="PTHR12411">
    <property type="entry name" value="CYSTEINE PROTEASE FAMILY C1-RELATED"/>
    <property type="match status" value="1"/>
</dbReference>
<dbReference type="GO" id="GO:0008234">
    <property type="term" value="F:cysteine-type peptidase activity"/>
    <property type="evidence" value="ECO:0007669"/>
    <property type="project" value="UniProtKB-KW"/>
</dbReference>
<dbReference type="Proteomes" id="UP000290289">
    <property type="component" value="Chromosome 4"/>
</dbReference>
<dbReference type="FunFam" id="3.90.70.10:FF:000332">
    <property type="entry name" value="Cathepsin L1"/>
    <property type="match status" value="1"/>
</dbReference>
<evidence type="ECO:0000259" key="9">
    <source>
        <dbReference type="SMART" id="SM00848"/>
    </source>
</evidence>
<dbReference type="InterPro" id="IPR000169">
    <property type="entry name" value="Pept_cys_AS"/>
</dbReference>
<dbReference type="AlphaFoldDB" id="A0A498K0L4"/>
<evidence type="ECO:0000256" key="2">
    <source>
        <dbReference type="ARBA" id="ARBA00022670"/>
    </source>
</evidence>
<name>A0A498K0L4_MALDO</name>
<dbReference type="STRING" id="3750.A0A498K0L4"/>
<dbReference type="InterPro" id="IPR038765">
    <property type="entry name" value="Papain-like_cys_pep_sf"/>
</dbReference>
<organism evidence="10 11">
    <name type="scientific">Malus domestica</name>
    <name type="common">Apple</name>
    <name type="synonym">Pyrus malus</name>
    <dbReference type="NCBI Taxonomy" id="3750"/>
    <lineage>
        <taxon>Eukaryota</taxon>
        <taxon>Viridiplantae</taxon>
        <taxon>Streptophyta</taxon>
        <taxon>Embryophyta</taxon>
        <taxon>Tracheophyta</taxon>
        <taxon>Spermatophyta</taxon>
        <taxon>Magnoliopsida</taxon>
        <taxon>eudicotyledons</taxon>
        <taxon>Gunneridae</taxon>
        <taxon>Pentapetalae</taxon>
        <taxon>rosids</taxon>
        <taxon>fabids</taxon>
        <taxon>Rosales</taxon>
        <taxon>Rosaceae</taxon>
        <taxon>Amygdaloideae</taxon>
        <taxon>Maleae</taxon>
        <taxon>Malus</taxon>
    </lineage>
</organism>
<evidence type="ECO:0000256" key="5">
    <source>
        <dbReference type="ARBA" id="ARBA00023157"/>
    </source>
</evidence>
<keyword evidence="5" id="KW-1015">Disulfide bond</keyword>
<feature type="signal peptide" evidence="7">
    <location>
        <begin position="1"/>
        <end position="18"/>
    </location>
</feature>
<dbReference type="InterPro" id="IPR000668">
    <property type="entry name" value="Peptidase_C1A_C"/>
</dbReference>
<dbReference type="EMBL" id="RDQH01000330">
    <property type="protein sequence ID" value="RXI01709.1"/>
    <property type="molecule type" value="Genomic_DNA"/>
</dbReference>
<dbReference type="SMART" id="SM00848">
    <property type="entry name" value="Inhibitor_I29"/>
    <property type="match status" value="1"/>
</dbReference>
<dbReference type="InterPro" id="IPR025660">
    <property type="entry name" value="Pept_his_AS"/>
</dbReference>
<keyword evidence="2" id="KW-0645">Protease</keyword>
<evidence type="ECO:0000256" key="7">
    <source>
        <dbReference type="SAM" id="SignalP"/>
    </source>
</evidence>
<feature type="domain" description="Cathepsin propeptide inhibitor" evidence="9">
    <location>
        <begin position="47"/>
        <end position="104"/>
    </location>
</feature>
<dbReference type="SUPFAM" id="SSF54001">
    <property type="entry name" value="Cysteine proteinases"/>
    <property type="match status" value="1"/>
</dbReference>
<evidence type="ECO:0000256" key="6">
    <source>
        <dbReference type="ARBA" id="ARBA00023180"/>
    </source>
</evidence>
<protein>
    <recommendedName>
        <fullName evidence="12">Cysteine proteinase</fullName>
    </recommendedName>
</protein>
<dbReference type="PRINTS" id="PR00705">
    <property type="entry name" value="PAPAIN"/>
</dbReference>
<feature type="chain" id="PRO_5019839694" description="Cysteine proteinase" evidence="7">
    <location>
        <begin position="19"/>
        <end position="363"/>
    </location>
</feature>
<reference evidence="10 11" key="1">
    <citation type="submission" date="2018-10" db="EMBL/GenBank/DDBJ databases">
        <title>A high-quality apple genome assembly.</title>
        <authorList>
            <person name="Hu J."/>
        </authorList>
    </citation>
    <scope>NUCLEOTIDE SEQUENCE [LARGE SCALE GENOMIC DNA]</scope>
    <source>
        <strain evidence="11">cv. HFTH1</strain>
        <tissue evidence="10">Young leaf</tissue>
    </source>
</reference>
<comment type="caution">
    <text evidence="10">The sequence shown here is derived from an EMBL/GenBank/DDBJ whole genome shotgun (WGS) entry which is preliminary data.</text>
</comment>
<dbReference type="CDD" id="cd02248">
    <property type="entry name" value="Peptidase_C1A"/>
    <property type="match status" value="1"/>
</dbReference>
<dbReference type="PROSITE" id="PS00639">
    <property type="entry name" value="THIOL_PROTEASE_HIS"/>
    <property type="match status" value="1"/>
</dbReference>
<keyword evidence="4" id="KW-0788">Thiol protease</keyword>
<keyword evidence="11" id="KW-1185">Reference proteome</keyword>
<evidence type="ECO:0000256" key="3">
    <source>
        <dbReference type="ARBA" id="ARBA00022801"/>
    </source>
</evidence>
<evidence type="ECO:0000256" key="1">
    <source>
        <dbReference type="ARBA" id="ARBA00008455"/>
    </source>
</evidence>
<keyword evidence="7" id="KW-0732">Signal</keyword>
<evidence type="ECO:0000259" key="8">
    <source>
        <dbReference type="SMART" id="SM00645"/>
    </source>
</evidence>